<feature type="transmembrane region" description="Helical" evidence="1">
    <location>
        <begin position="12"/>
        <end position="29"/>
    </location>
</feature>
<dbReference type="Gene3D" id="2.170.120.40">
    <property type="entry name" value="YbbR-like domain"/>
    <property type="match status" value="2"/>
</dbReference>
<sequence>MTSIFKRLVKNLPTFLTALLLAITIWIMAVNSNDPGDKRTFPQGIPVEVIGQNEDLVITNEMPSQVTVSLSSPVSMWETLTDSPELIRAYIDLGGLQEGSHELKVQVEVDARPVKVETIAPSEIQVTLEPLYSKYFEIQLIQPSQPAVGYELGNPEMNQTHATVSGPASRMADVVEVRAILDVSQANQDIDRDITLAAYDTNGVVVEGVTIEPAQVHVSMPITQRGGYRTVIVKAVLTGQVASGYRLTNYSVSPLTVTVYSADQQIVNDLPGYVETQPLNITGADKDITESLPLNLPAGVSVVGESTIKIALTVSAIQGSITINNSTIELVGLNPEYMVTISPETVDVILSGPLPTLDDLNVGDVRVILDLSELAPGTYQLNPRVELDIPDLLVESILPETVEVVISIPPTATPGN</sequence>
<evidence type="ECO:0000256" key="1">
    <source>
        <dbReference type="SAM" id="Phobius"/>
    </source>
</evidence>
<dbReference type="Proteomes" id="UP000064249">
    <property type="component" value="Unassembled WGS sequence"/>
</dbReference>
<dbReference type="Pfam" id="PF07949">
    <property type="entry name" value="YbbR"/>
    <property type="match status" value="4"/>
</dbReference>
<comment type="caution">
    <text evidence="2">The sequence shown here is derived from an EMBL/GenBank/DDBJ whole genome shotgun (WGS) entry which is preliminary data.</text>
</comment>
<evidence type="ECO:0000313" key="2">
    <source>
        <dbReference type="EMBL" id="KUK46420.1"/>
    </source>
</evidence>
<keyword evidence="1" id="KW-1133">Transmembrane helix</keyword>
<dbReference type="Gene3D" id="2.170.120.30">
    <property type="match status" value="2"/>
</dbReference>
<dbReference type="EMBL" id="LGFU01000029">
    <property type="protein sequence ID" value="KUK46420.1"/>
    <property type="molecule type" value="Genomic_DNA"/>
</dbReference>
<keyword evidence="1" id="KW-0812">Transmembrane</keyword>
<dbReference type="PANTHER" id="PTHR37804:SF1">
    <property type="entry name" value="CDAA REGULATORY PROTEIN CDAR"/>
    <property type="match status" value="1"/>
</dbReference>
<dbReference type="PANTHER" id="PTHR37804">
    <property type="entry name" value="CDAA REGULATORY PROTEIN CDAR"/>
    <property type="match status" value="1"/>
</dbReference>
<gene>
    <name evidence="2" type="ORF">XD73_0698</name>
</gene>
<dbReference type="InterPro" id="IPR053154">
    <property type="entry name" value="c-di-AMP_regulator"/>
</dbReference>
<organism evidence="2 3">
    <name type="scientific">Anaerolinea thermophila</name>
    <dbReference type="NCBI Taxonomy" id="167964"/>
    <lineage>
        <taxon>Bacteria</taxon>
        <taxon>Bacillati</taxon>
        <taxon>Chloroflexota</taxon>
        <taxon>Anaerolineae</taxon>
        <taxon>Anaerolineales</taxon>
        <taxon>Anaerolineaceae</taxon>
        <taxon>Anaerolinea</taxon>
    </lineage>
</organism>
<name>A0A117LGV8_9CHLR</name>
<accession>A0A117LGV8</accession>
<evidence type="ECO:0008006" key="4">
    <source>
        <dbReference type="Google" id="ProtNLM"/>
    </source>
</evidence>
<dbReference type="InterPro" id="IPR012505">
    <property type="entry name" value="YbbR"/>
</dbReference>
<protein>
    <recommendedName>
        <fullName evidence="4">YbbR family protein</fullName>
    </recommendedName>
</protein>
<keyword evidence="1" id="KW-0472">Membrane</keyword>
<proteinExistence type="predicted"/>
<reference evidence="2 3" key="1">
    <citation type="journal article" date="2015" name="MBio">
        <title>Genome-Resolved Metagenomic Analysis Reveals Roles for Candidate Phyla and Other Microbial Community Members in Biogeochemical Transformations in Oil Reservoirs.</title>
        <authorList>
            <person name="Hu P."/>
            <person name="Tom L."/>
            <person name="Singh A."/>
            <person name="Thomas B.C."/>
            <person name="Baker B.J."/>
            <person name="Piceno Y.M."/>
            <person name="Andersen G.L."/>
            <person name="Banfield J.F."/>
        </authorList>
    </citation>
    <scope>NUCLEOTIDE SEQUENCE [LARGE SCALE GENOMIC DNA]</scope>
    <source>
        <strain evidence="2">46_16</strain>
    </source>
</reference>
<evidence type="ECO:0000313" key="3">
    <source>
        <dbReference type="Proteomes" id="UP000064249"/>
    </source>
</evidence>
<dbReference type="AlphaFoldDB" id="A0A117LGV8"/>